<dbReference type="AlphaFoldDB" id="A0AAJ0GWS4"/>
<dbReference type="RefSeq" id="XP_062723292.1">
    <property type="nucleotide sequence ID" value="XM_062862307.1"/>
</dbReference>
<evidence type="ECO:0000256" key="3">
    <source>
        <dbReference type="ARBA" id="ARBA00023002"/>
    </source>
</evidence>
<dbReference type="Pfam" id="PF03060">
    <property type="entry name" value="NMO"/>
    <property type="match status" value="1"/>
</dbReference>
<evidence type="ECO:0000313" key="4">
    <source>
        <dbReference type="EMBL" id="KAK3307512.1"/>
    </source>
</evidence>
<keyword evidence="1" id="KW-0285">Flavoprotein</keyword>
<organism evidence="4 5">
    <name type="scientific">Chaetomium strumarium</name>
    <dbReference type="NCBI Taxonomy" id="1170767"/>
    <lineage>
        <taxon>Eukaryota</taxon>
        <taxon>Fungi</taxon>
        <taxon>Dikarya</taxon>
        <taxon>Ascomycota</taxon>
        <taxon>Pezizomycotina</taxon>
        <taxon>Sordariomycetes</taxon>
        <taxon>Sordariomycetidae</taxon>
        <taxon>Sordariales</taxon>
        <taxon>Chaetomiaceae</taxon>
        <taxon>Chaetomium</taxon>
    </lineage>
</organism>
<dbReference type="InterPro" id="IPR004136">
    <property type="entry name" value="NMO"/>
</dbReference>
<keyword evidence="5" id="KW-1185">Reference proteome</keyword>
<comment type="caution">
    <text evidence="4">The sequence shown here is derived from an EMBL/GenBank/DDBJ whole genome shotgun (WGS) entry which is preliminary data.</text>
</comment>
<dbReference type="GeneID" id="87881136"/>
<dbReference type="SUPFAM" id="SSF51412">
    <property type="entry name" value="Inosine monophosphate dehydrogenase (IMPDH)"/>
    <property type="match status" value="1"/>
</dbReference>
<dbReference type="PANTHER" id="PTHR32332:SF31">
    <property type="entry name" value="2-NITROPROPANE DIOXYGENASE FAMILY, PUTATIVE (AFU_ORTHOLOGUE AFUA_2G09850)-RELATED"/>
    <property type="match status" value="1"/>
</dbReference>
<keyword evidence="2" id="KW-0288">FMN</keyword>
<dbReference type="GO" id="GO:0051213">
    <property type="term" value="F:dioxygenase activity"/>
    <property type="evidence" value="ECO:0007669"/>
    <property type="project" value="UniProtKB-KW"/>
</dbReference>
<dbReference type="Proteomes" id="UP001273166">
    <property type="component" value="Unassembled WGS sequence"/>
</dbReference>
<reference evidence="4" key="1">
    <citation type="journal article" date="2023" name="Mol. Phylogenet. Evol.">
        <title>Genome-scale phylogeny and comparative genomics of the fungal order Sordariales.</title>
        <authorList>
            <person name="Hensen N."/>
            <person name="Bonometti L."/>
            <person name="Westerberg I."/>
            <person name="Brannstrom I.O."/>
            <person name="Guillou S."/>
            <person name="Cros-Aarteil S."/>
            <person name="Calhoun S."/>
            <person name="Haridas S."/>
            <person name="Kuo A."/>
            <person name="Mondo S."/>
            <person name="Pangilinan J."/>
            <person name="Riley R."/>
            <person name="LaButti K."/>
            <person name="Andreopoulos B."/>
            <person name="Lipzen A."/>
            <person name="Chen C."/>
            <person name="Yan M."/>
            <person name="Daum C."/>
            <person name="Ng V."/>
            <person name="Clum A."/>
            <person name="Steindorff A."/>
            <person name="Ohm R.A."/>
            <person name="Martin F."/>
            <person name="Silar P."/>
            <person name="Natvig D.O."/>
            <person name="Lalanne C."/>
            <person name="Gautier V."/>
            <person name="Ament-Velasquez S.L."/>
            <person name="Kruys A."/>
            <person name="Hutchinson M.I."/>
            <person name="Powell A.J."/>
            <person name="Barry K."/>
            <person name="Miller A.N."/>
            <person name="Grigoriev I.V."/>
            <person name="Debuchy R."/>
            <person name="Gladieux P."/>
            <person name="Hiltunen Thoren M."/>
            <person name="Johannesson H."/>
        </authorList>
    </citation>
    <scope>NUCLEOTIDE SEQUENCE</scope>
    <source>
        <strain evidence="4">CBS 333.67</strain>
    </source>
</reference>
<protein>
    <submittedName>
        <fullName evidence="4">2-nitropropane dioxygenase</fullName>
    </submittedName>
</protein>
<gene>
    <name evidence="4" type="ORF">B0T15DRAFT_180862</name>
</gene>
<dbReference type="EMBL" id="JAUDZG010000003">
    <property type="protein sequence ID" value="KAK3307512.1"/>
    <property type="molecule type" value="Genomic_DNA"/>
</dbReference>
<reference evidence="4" key="2">
    <citation type="submission" date="2023-06" db="EMBL/GenBank/DDBJ databases">
        <authorList>
            <consortium name="Lawrence Berkeley National Laboratory"/>
            <person name="Mondo S.J."/>
            <person name="Hensen N."/>
            <person name="Bonometti L."/>
            <person name="Westerberg I."/>
            <person name="Brannstrom I.O."/>
            <person name="Guillou S."/>
            <person name="Cros-Aarteil S."/>
            <person name="Calhoun S."/>
            <person name="Haridas S."/>
            <person name="Kuo A."/>
            <person name="Pangilinan J."/>
            <person name="Riley R."/>
            <person name="Labutti K."/>
            <person name="Andreopoulos B."/>
            <person name="Lipzen A."/>
            <person name="Chen C."/>
            <person name="Yanf M."/>
            <person name="Daum C."/>
            <person name="Ng V."/>
            <person name="Clum A."/>
            <person name="Steindorff A."/>
            <person name="Ohm R."/>
            <person name="Martin F."/>
            <person name="Silar P."/>
            <person name="Natvig D."/>
            <person name="Lalanne C."/>
            <person name="Gautier V."/>
            <person name="Ament-Velasquez S.L."/>
            <person name="Kruys A."/>
            <person name="Hutchinson M.I."/>
            <person name="Powell A.J."/>
            <person name="Barry K."/>
            <person name="Miller A.N."/>
            <person name="Grigoriev I.V."/>
            <person name="Debuchy R."/>
            <person name="Gladieux P."/>
            <person name="Thoren M.H."/>
            <person name="Johannesson H."/>
        </authorList>
    </citation>
    <scope>NUCLEOTIDE SEQUENCE</scope>
    <source>
        <strain evidence="4">CBS 333.67</strain>
    </source>
</reference>
<keyword evidence="3" id="KW-0560">Oxidoreductase</keyword>
<dbReference type="Gene3D" id="3.20.20.70">
    <property type="entry name" value="Aldolase class I"/>
    <property type="match status" value="1"/>
</dbReference>
<dbReference type="PANTHER" id="PTHR32332">
    <property type="entry name" value="2-NITROPROPANE DIOXYGENASE"/>
    <property type="match status" value="1"/>
</dbReference>
<sequence>MASPQKIRTEITDLFKINHPILLAGMNVAAGPKLAAAVTNAGGLGVLGGINYTPEMLKDQIDELKSHLHDKKAPFGVDLLLPQVGGNARKTNYDYTKGKLDQLIDIIIESGAKLFVSAVGVPPRHVVEKLHKNGIIYMNMIGHPKHVKKCLDLGVDIICAQGGEGGGHTGDIATTVLIPAVVQAVKGHKSPLTGRPVQVIAAGGIHNGQLLAAALMMGASAVWVGTRFVLSEEAGAPESHKEAVRTASFDDTVRTLIFTGRPLRVRKNPYIMNWEEERQQEIKELTSQGKLPYEADLDKVMSGEAEQTPALKGLKESAGDDVDVEDLLDQFRPFLMGQCAAVCNDKKPAKQIVDEFIDDATACLKQGNSYLARESKL</sequence>
<keyword evidence="4" id="KW-0223">Dioxygenase</keyword>
<name>A0AAJ0GWS4_9PEZI</name>
<evidence type="ECO:0000256" key="2">
    <source>
        <dbReference type="ARBA" id="ARBA00022643"/>
    </source>
</evidence>
<dbReference type="InterPro" id="IPR013785">
    <property type="entry name" value="Aldolase_TIM"/>
</dbReference>
<proteinExistence type="predicted"/>
<dbReference type="GO" id="GO:0018580">
    <property type="term" value="F:nitronate monooxygenase activity"/>
    <property type="evidence" value="ECO:0007669"/>
    <property type="project" value="InterPro"/>
</dbReference>
<evidence type="ECO:0000256" key="1">
    <source>
        <dbReference type="ARBA" id="ARBA00022630"/>
    </source>
</evidence>
<evidence type="ECO:0000313" key="5">
    <source>
        <dbReference type="Proteomes" id="UP001273166"/>
    </source>
</evidence>
<accession>A0AAJ0GWS4</accession>
<dbReference type="CDD" id="cd04730">
    <property type="entry name" value="NPD_like"/>
    <property type="match status" value="1"/>
</dbReference>